<keyword evidence="2" id="KW-0614">Plasmid</keyword>
<keyword evidence="3" id="KW-1185">Reference proteome</keyword>
<dbReference type="EMBL" id="CP032230">
    <property type="protein sequence ID" value="QBJ94432.1"/>
    <property type="molecule type" value="Genomic_DNA"/>
</dbReference>
<dbReference type="Proteomes" id="UP000292547">
    <property type="component" value="Plasmid unnamed"/>
</dbReference>
<feature type="region of interest" description="Disordered" evidence="1">
    <location>
        <begin position="123"/>
        <end position="142"/>
    </location>
</feature>
<protein>
    <submittedName>
        <fullName evidence="2">Uncharacterized protein</fullName>
    </submittedName>
</protein>
<sequence length="263" mass="28161">MRRPTQPPRPATAWAHPYTGVDGLAVFYNDGGTPPAPAAPTPADLAGRPQAVPAIHVPPVNPADPEEEKVSFTQRRLNKMMSEEKEEGRRAAFRTIAEAAGLDPDSFEPTQFGNLFKQAEQARQAQLSEEQRRTEELTRREQELQARIDAAAQREADAAKRDRDTRIRAALVKLGATGDDLDDATALIRVADDADDAAISEAADKLKERRTELFGGTVHQALPPAPSGGPAAGGPPRPPTAGKDAVKDAARARAEAMGLRTAS</sequence>
<evidence type="ECO:0000256" key="1">
    <source>
        <dbReference type="SAM" id="MobiDB-lite"/>
    </source>
</evidence>
<accession>A0A4P6U534</accession>
<feature type="compositionally biased region" description="Pro residues" evidence="1">
    <location>
        <begin position="223"/>
        <end position="239"/>
    </location>
</feature>
<dbReference type="RefSeq" id="WP_031183037.1">
    <property type="nucleotide sequence ID" value="NZ_CP032230.1"/>
</dbReference>
<dbReference type="InterPro" id="IPR009636">
    <property type="entry name" value="SCAF"/>
</dbReference>
<name>A0A4P6U534_STRSO</name>
<dbReference type="STRING" id="73044.GCA_000725795_04933"/>
<feature type="region of interest" description="Disordered" evidence="1">
    <location>
        <begin position="213"/>
        <end position="263"/>
    </location>
</feature>
<reference evidence="2 3" key="1">
    <citation type="submission" date="2018-08" db="EMBL/GenBank/DDBJ databases">
        <title>The complete genome sequence of Streptomyces seoulensis, a pioneer strain for nickel superoxide dismutase discovery.</title>
        <authorList>
            <person name="Shin J."/>
            <person name="Lee J.-S."/>
            <person name="Lee E.-J."/>
            <person name="Youn H.-D."/>
        </authorList>
    </citation>
    <scope>NUCLEOTIDE SEQUENCE [LARGE SCALE GENOMIC DNA]</scope>
    <source>
        <strain evidence="2 3">KCTC 9819</strain>
        <plasmid evidence="2 3">unnamed</plasmid>
    </source>
</reference>
<feature type="compositionally biased region" description="Basic and acidic residues" evidence="1">
    <location>
        <begin position="244"/>
        <end position="254"/>
    </location>
</feature>
<dbReference type="AlphaFoldDB" id="A0A4P6U534"/>
<geneLocation type="plasmid" evidence="2">
    <name>unnamed</name>
</geneLocation>
<proteinExistence type="predicted"/>
<dbReference type="OrthoDB" id="4324404at2"/>
<feature type="compositionally biased region" description="Basic and acidic residues" evidence="1">
    <location>
        <begin position="129"/>
        <end position="142"/>
    </location>
</feature>
<evidence type="ECO:0000313" key="3">
    <source>
        <dbReference type="Proteomes" id="UP000292547"/>
    </source>
</evidence>
<gene>
    <name evidence="2" type="ORF">D0Z67_29110</name>
</gene>
<dbReference type="Pfam" id="PF06810">
    <property type="entry name" value="Phage_scaffold"/>
    <property type="match status" value="1"/>
</dbReference>
<evidence type="ECO:0000313" key="2">
    <source>
        <dbReference type="EMBL" id="QBJ94432.1"/>
    </source>
</evidence>
<organism evidence="2 3">
    <name type="scientific">Streptomyces seoulensis</name>
    <dbReference type="NCBI Taxonomy" id="73044"/>
    <lineage>
        <taxon>Bacteria</taxon>
        <taxon>Bacillati</taxon>
        <taxon>Actinomycetota</taxon>
        <taxon>Actinomycetes</taxon>
        <taxon>Kitasatosporales</taxon>
        <taxon>Streptomycetaceae</taxon>
        <taxon>Streptomyces</taxon>
    </lineage>
</organism>
<dbReference type="GeneID" id="300102962"/>
<dbReference type="KEGG" id="sseo:D0Z67_29110"/>